<organism evidence="1">
    <name type="scientific">Rhizophora mucronata</name>
    <name type="common">Asiatic mangrove</name>
    <dbReference type="NCBI Taxonomy" id="61149"/>
    <lineage>
        <taxon>Eukaryota</taxon>
        <taxon>Viridiplantae</taxon>
        <taxon>Streptophyta</taxon>
        <taxon>Embryophyta</taxon>
        <taxon>Tracheophyta</taxon>
        <taxon>Spermatophyta</taxon>
        <taxon>Magnoliopsida</taxon>
        <taxon>eudicotyledons</taxon>
        <taxon>Gunneridae</taxon>
        <taxon>Pentapetalae</taxon>
        <taxon>rosids</taxon>
        <taxon>fabids</taxon>
        <taxon>Malpighiales</taxon>
        <taxon>Rhizophoraceae</taxon>
        <taxon>Rhizophora</taxon>
    </lineage>
</organism>
<proteinExistence type="predicted"/>
<reference evidence="1" key="1">
    <citation type="submission" date="2018-02" db="EMBL/GenBank/DDBJ databases">
        <title>Rhizophora mucronata_Transcriptome.</title>
        <authorList>
            <person name="Meera S.P."/>
            <person name="Sreeshan A."/>
            <person name="Augustine A."/>
        </authorList>
    </citation>
    <scope>NUCLEOTIDE SEQUENCE</scope>
    <source>
        <tissue evidence="1">Leaf</tissue>
    </source>
</reference>
<evidence type="ECO:0000313" key="1">
    <source>
        <dbReference type="EMBL" id="MBX47862.1"/>
    </source>
</evidence>
<dbReference type="AlphaFoldDB" id="A0A2P2NZJ6"/>
<accession>A0A2P2NZJ6</accession>
<sequence length="22" mass="2528">MSSISTLSCICCWITDIFRPHN</sequence>
<protein>
    <submittedName>
        <fullName evidence="1">Uncharacterized protein</fullName>
    </submittedName>
</protein>
<dbReference type="EMBL" id="GGEC01067378">
    <property type="protein sequence ID" value="MBX47862.1"/>
    <property type="molecule type" value="Transcribed_RNA"/>
</dbReference>
<name>A0A2P2NZJ6_RHIMU</name>